<feature type="region of interest" description="Disordered" evidence="3">
    <location>
        <begin position="457"/>
        <end position="510"/>
    </location>
</feature>
<feature type="compositionally biased region" description="Basic and acidic residues" evidence="3">
    <location>
        <begin position="1946"/>
        <end position="1957"/>
    </location>
</feature>
<dbReference type="SMART" id="SM00487">
    <property type="entry name" value="DEXDc"/>
    <property type="match status" value="1"/>
</dbReference>
<evidence type="ECO:0000313" key="6">
    <source>
        <dbReference type="Proteomes" id="UP000520291"/>
    </source>
</evidence>
<dbReference type="InterPro" id="IPR014001">
    <property type="entry name" value="Helicase_ATP-bd"/>
</dbReference>
<reference evidence="5 6" key="1">
    <citation type="submission" date="2020-04" db="EMBL/GenBank/DDBJ databases">
        <authorList>
            <person name="Hitch T.C.A."/>
            <person name="Wylensek D."/>
            <person name="Clavel T."/>
        </authorList>
    </citation>
    <scope>NUCLEOTIDE SEQUENCE [LARGE SCALE GENOMIC DNA]</scope>
    <source>
        <strain evidence="5 6">WCA3-601-WT-5E</strain>
    </source>
</reference>
<feature type="compositionally biased region" description="Basic and acidic residues" evidence="3">
    <location>
        <begin position="532"/>
        <end position="545"/>
    </location>
</feature>
<dbReference type="Gene3D" id="3.40.50.150">
    <property type="entry name" value="Vaccinia Virus protein VP39"/>
    <property type="match status" value="1"/>
</dbReference>
<comment type="caution">
    <text evidence="5">The sequence shown here is derived from an EMBL/GenBank/DDBJ whole genome shotgun (WGS) entry which is preliminary data.</text>
</comment>
<feature type="coiled-coil region" evidence="2">
    <location>
        <begin position="1196"/>
        <end position="1245"/>
    </location>
</feature>
<feature type="region of interest" description="Disordered" evidence="3">
    <location>
        <begin position="1907"/>
        <end position="1957"/>
    </location>
</feature>
<evidence type="ECO:0000259" key="4">
    <source>
        <dbReference type="PROSITE" id="PS51194"/>
    </source>
</evidence>
<protein>
    <submittedName>
        <fullName evidence="5">N-6 DNA methylase</fullName>
    </submittedName>
</protein>
<dbReference type="InterPro" id="IPR052933">
    <property type="entry name" value="DNA_Protect_Modify"/>
</dbReference>
<keyword evidence="5" id="KW-0489">Methyltransferase</keyword>
<evidence type="ECO:0000313" key="5">
    <source>
        <dbReference type="EMBL" id="NME84959.1"/>
    </source>
</evidence>
<dbReference type="PROSITE" id="PS51194">
    <property type="entry name" value="HELICASE_CTER"/>
    <property type="match status" value="1"/>
</dbReference>
<feature type="coiled-coil region" evidence="2">
    <location>
        <begin position="626"/>
        <end position="653"/>
    </location>
</feature>
<dbReference type="Gene3D" id="3.40.50.300">
    <property type="entry name" value="P-loop containing nucleotide triphosphate hydrolases"/>
    <property type="match status" value="2"/>
</dbReference>
<keyword evidence="2" id="KW-0175">Coiled coil</keyword>
<organism evidence="5 6">
    <name type="scientific">Bacteroides eggerthii</name>
    <dbReference type="NCBI Taxonomy" id="28111"/>
    <lineage>
        <taxon>Bacteria</taxon>
        <taxon>Pseudomonadati</taxon>
        <taxon>Bacteroidota</taxon>
        <taxon>Bacteroidia</taxon>
        <taxon>Bacteroidales</taxon>
        <taxon>Bacteroidaceae</taxon>
        <taxon>Bacteroides</taxon>
    </lineage>
</organism>
<dbReference type="InterPro" id="IPR001650">
    <property type="entry name" value="Helicase_C-like"/>
</dbReference>
<dbReference type="SUPFAM" id="SSF52540">
    <property type="entry name" value="P-loop containing nucleoside triphosphate hydrolases"/>
    <property type="match status" value="2"/>
</dbReference>
<dbReference type="RefSeq" id="WP_168947132.1">
    <property type="nucleotide sequence ID" value="NZ_JABAGL010000003.1"/>
</dbReference>
<dbReference type="EMBL" id="JABAGL010000003">
    <property type="protein sequence ID" value="NME84959.1"/>
    <property type="molecule type" value="Genomic_DNA"/>
</dbReference>
<dbReference type="SUPFAM" id="SSF53335">
    <property type="entry name" value="S-adenosyl-L-methionine-dependent methyltransferases"/>
    <property type="match status" value="1"/>
</dbReference>
<dbReference type="Pfam" id="PF00271">
    <property type="entry name" value="Helicase_C"/>
    <property type="match status" value="1"/>
</dbReference>
<feature type="region of interest" description="Disordered" evidence="3">
    <location>
        <begin position="527"/>
        <end position="557"/>
    </location>
</feature>
<comment type="similarity">
    <text evidence="1">Belongs to the N(4)/N(6)-methyltransferase family.</text>
</comment>
<accession>A0A7X9S968</accession>
<dbReference type="Proteomes" id="UP000520291">
    <property type="component" value="Unassembled WGS sequence"/>
</dbReference>
<keyword evidence="5" id="KW-0808">Transferase</keyword>
<dbReference type="Pfam" id="PF02384">
    <property type="entry name" value="N6_Mtase"/>
    <property type="match status" value="1"/>
</dbReference>
<gene>
    <name evidence="5" type="ORF">HF841_02790</name>
</gene>
<dbReference type="SMART" id="SM00490">
    <property type="entry name" value="HELICc"/>
    <property type="match status" value="1"/>
</dbReference>
<dbReference type="GO" id="GO:0003677">
    <property type="term" value="F:DNA binding"/>
    <property type="evidence" value="ECO:0007669"/>
    <property type="project" value="InterPro"/>
</dbReference>
<feature type="compositionally biased region" description="Basic residues" evidence="3">
    <location>
        <begin position="464"/>
        <end position="476"/>
    </location>
</feature>
<dbReference type="InterPro" id="IPR027417">
    <property type="entry name" value="P-loop_NTPase"/>
</dbReference>
<dbReference type="PRINTS" id="PR00507">
    <property type="entry name" value="N12N6MTFRASE"/>
</dbReference>
<evidence type="ECO:0000256" key="2">
    <source>
        <dbReference type="SAM" id="Coils"/>
    </source>
</evidence>
<dbReference type="InterPro" id="IPR029063">
    <property type="entry name" value="SAM-dependent_MTases_sf"/>
</dbReference>
<dbReference type="PANTHER" id="PTHR41313:SF1">
    <property type="entry name" value="DNA METHYLASE ADENINE-SPECIFIC DOMAIN-CONTAINING PROTEIN"/>
    <property type="match status" value="1"/>
</dbReference>
<dbReference type="InterPro" id="IPR003356">
    <property type="entry name" value="DNA_methylase_A-5"/>
</dbReference>
<proteinExistence type="inferred from homology"/>
<evidence type="ECO:0000256" key="1">
    <source>
        <dbReference type="ARBA" id="ARBA00006594"/>
    </source>
</evidence>
<feature type="coiled-coil region" evidence="2">
    <location>
        <begin position="1858"/>
        <end position="1902"/>
    </location>
</feature>
<feature type="compositionally biased region" description="Basic and acidic residues" evidence="3">
    <location>
        <begin position="492"/>
        <end position="504"/>
    </location>
</feature>
<dbReference type="GO" id="GO:0032259">
    <property type="term" value="P:methylation"/>
    <property type="evidence" value="ECO:0007669"/>
    <property type="project" value="UniProtKB-KW"/>
</dbReference>
<dbReference type="GO" id="GO:0008170">
    <property type="term" value="F:N-methyltransferase activity"/>
    <property type="evidence" value="ECO:0007669"/>
    <property type="project" value="InterPro"/>
</dbReference>
<name>A0A7X9S968_9BACE</name>
<dbReference type="PANTHER" id="PTHR41313">
    <property type="entry name" value="ADENINE-SPECIFIC METHYLTRANSFERASE"/>
    <property type="match status" value="1"/>
</dbReference>
<sequence length="1957" mass="222832">MAFNRKQKLRDNIEAVRTAFTLDRERRTPTERERALLERYCGFGGLKCILNPAKELADAVHWVKSDLELFAPTVELHRIIRENSRDETEYKRYVDSLKASVLTAFYTPQAITDTIVDVLHDKKVRPKLVLEPSAGMGAFIAPVLSDNPQAEVMAFEKDLLTGKMLGHLYPQQKIRTEGFEKIEKPFLNRFDLAISNIPFGDIAVFDPEYTNGSVFKKIAARKVHTYFFLKGLDAVRDGGIVAFITSQGVLDTEGNGGTRYMMMRKADLVSAIRLPNNLFTEDANTEVGCDLIILQKNEGKEELSEEDKRLGDVVKNNHTGISTNGYFFDHPEYIIHTDAKRDTDPYGKPAMVYTHSGGVEGIATDLYRILSADLSARLDLERYNGVKAENRETQTISVQPQVQEVQQPKVEIEEKTVQPNAEAVKSAPQVVETKQHEAPVMDLYDLFGYTQEERRLAERGLKPERKKGAKSKRRKPVQPSLFPMPADGQRVTAEKENEAARGRSAETAPAISPEEVREMEEIIRQGASGIPESRHEEPVPMHGKTEGATAPAEDDDPEDAVYRSLDWETNPPINGFYEMMMSLTPERRAELRRMGKEKMDANTAKQAETARPQSVRPVYPVENGFEAEGRRRIERAEREMREEEAVLTPEERQRRKEEAMMPRPFKGIMEAHLKDGSLVWEHTGGVRFQIGVLKDVTRYGATFQPLDMEGMQAQKAQLYIDLRNTYERLYTHEAENHEENALLRRNLNTYYDEFVMRYGNLNAKHNAKLILMDASGRNMLSLERGENGQFIKADIFDHPVSFSQETAVAAESPEEALSASLNRYGGVNLPYMESICDMPQEDMLEALKGKVYYNPIAGNYEIADRFIAGNVVVKAREVEEWIKEHEGHGMMPQARESLAALHENIPEQIPFEDLDFNFGERWIPTGVYAAYMSRLFDTDVRISYSESLDEYSVACSHRTMKITDEFLVKGYYRHYDGMHLLKHALHNTCPDMMKKVGEDENGNDIKARDSEGIQLANAKIDEIRNGFTEWLDEQSPEFKKRLTDMYNNKFNCFVRPKYDGSHQTFPGLDLKGLGITDLYPSQKDCIWMLKQNGGGIADHEVGTGKTLIMCVSAYEMKRLGLVHKPMIIGLKANVREIAETYRKAYPNARVLYASEKDFEAANRVRFFNDIRNNDWDCVIMSHDQFGKIPQSPELQQRILQAELDTVEENLEVLRSQGKDVSRAMLRGLEKRKFNLQAKLDKVEHAIKSRTDDVADFRQMGIDHIFVDESHQFKNLTFNTRHDRVAGLGNSEGSQKALNLLFAIRTIQERTGKDLGATFLSGTTISNSLTELYLLFKYLRPKELERQDIRCFDAWAAIFAKKTTDFEFNVTNNIVQKERFRYFIKVPELAAFYNEITDYRTAEDVGVDRPHKNEILHNIPPTPDQEYFIKQLMEFAKTGDATLLGRGKLSETEEKAKMLIATDYARKMALDMRMIDPAYEDHPDNKASHCARMIAEYYRRYDAQKGTQFVFSDLGTYQPGQWNVYTEIKRKLVEDYGIPAHEIRFIQECKSEKSRKAVIEAMNEGYVRVLFGSTSMLGTGVNAQRRAVAIHHLDTPWRPSDLAQRDGRAVRKGNEIAKLYADNKVDVIIYAVEKSLDSYKFNLLHCKQTFISQLKSGALGARTIDEGAMDEKSGMNFSEYMAILSGNTDLLEKAKLEKRIASLEGERKSFNKGRRESELKLEEKTLALRNNQVAIAAMTEDWEKFMATVQIDREGNRLNPIKIDGLDSTDEKTIGKRLQEIAKNATTGGQYKRIGELYGFPIEVVSEPTLRDGLEFTDNRFVVKGNLRYNYNNGHLAMADTHAAATNFLNALEKIPGIIDQHQKRNEVLEQEIPQLQAIAGKTWKKEDELKQLKSELAALDRKIQLELAPPGENVPNGEKPSLQEGAEPKPVSMEPQLQSGYVMGDLQKENKPKGLKL</sequence>
<feature type="domain" description="Helicase C-terminal" evidence="4">
    <location>
        <begin position="1492"/>
        <end position="1657"/>
    </location>
</feature>
<evidence type="ECO:0000256" key="3">
    <source>
        <dbReference type="SAM" id="MobiDB-lite"/>
    </source>
</evidence>